<keyword evidence="1" id="KW-1133">Transmembrane helix</keyword>
<proteinExistence type="predicted"/>
<keyword evidence="1" id="KW-0472">Membrane</keyword>
<feature type="transmembrane region" description="Helical" evidence="1">
    <location>
        <begin position="12"/>
        <end position="33"/>
    </location>
</feature>
<accession>A0A146MFF1</accession>
<sequence length="158" mass="17061">FPRFHYEVALLRLWVLAPVLAGEAILLFFGYSLHMLSHPPANIGTNEGSSFLIRGRVPTAYISIPSGSPCVVPSLRRMTASLFLNIVSVSEEEACTPRPQHPGVQCKRLTRGIQGIRSHSSSASNSLAMPALIPLQLVGTAFLGQIPVSVAIFFAHTL</sequence>
<evidence type="ECO:0000313" key="3">
    <source>
        <dbReference type="EMBL" id="JAQ17577.1"/>
    </source>
</evidence>
<dbReference type="EMBL" id="GDHC01015650">
    <property type="protein sequence ID" value="JAQ02979.1"/>
    <property type="molecule type" value="Transcribed_RNA"/>
</dbReference>
<gene>
    <name evidence="2" type="ORF">g.44949</name>
    <name evidence="3" type="ORF">g.44954</name>
</gene>
<reference evidence="3" key="1">
    <citation type="journal article" date="2016" name="Gigascience">
        <title>De novo construction of an expanded transcriptome assembly for the western tarnished plant bug, Lygus hesperus.</title>
        <authorList>
            <person name="Tassone E.E."/>
            <person name="Geib S.M."/>
            <person name="Hall B."/>
            <person name="Fabrick J.A."/>
            <person name="Brent C.S."/>
            <person name="Hull J.J."/>
        </authorList>
    </citation>
    <scope>NUCLEOTIDE SEQUENCE</scope>
</reference>
<feature type="transmembrane region" description="Helical" evidence="1">
    <location>
        <begin position="127"/>
        <end position="155"/>
    </location>
</feature>
<feature type="non-terminal residue" evidence="3">
    <location>
        <position position="1"/>
    </location>
</feature>
<evidence type="ECO:0000256" key="1">
    <source>
        <dbReference type="SAM" id="Phobius"/>
    </source>
</evidence>
<name>A0A146MFF1_LYGHE</name>
<keyword evidence="1" id="KW-0812">Transmembrane</keyword>
<protein>
    <submittedName>
        <fullName evidence="3">Uncharacterized protein</fullName>
    </submittedName>
</protein>
<dbReference type="EMBL" id="GDHC01001052">
    <property type="protein sequence ID" value="JAQ17577.1"/>
    <property type="molecule type" value="Transcribed_RNA"/>
</dbReference>
<dbReference type="AlphaFoldDB" id="A0A146MFF1"/>
<evidence type="ECO:0000313" key="2">
    <source>
        <dbReference type="EMBL" id="JAQ02979.1"/>
    </source>
</evidence>
<organism evidence="3">
    <name type="scientific">Lygus hesperus</name>
    <name type="common">Western plant bug</name>
    <dbReference type="NCBI Taxonomy" id="30085"/>
    <lineage>
        <taxon>Eukaryota</taxon>
        <taxon>Metazoa</taxon>
        <taxon>Ecdysozoa</taxon>
        <taxon>Arthropoda</taxon>
        <taxon>Hexapoda</taxon>
        <taxon>Insecta</taxon>
        <taxon>Pterygota</taxon>
        <taxon>Neoptera</taxon>
        <taxon>Paraneoptera</taxon>
        <taxon>Hemiptera</taxon>
        <taxon>Heteroptera</taxon>
        <taxon>Panheteroptera</taxon>
        <taxon>Cimicomorpha</taxon>
        <taxon>Miridae</taxon>
        <taxon>Mirini</taxon>
        <taxon>Lygus</taxon>
    </lineage>
</organism>